<reference evidence="6" key="2">
    <citation type="submission" date="2022-06" db="UniProtKB">
        <authorList>
            <consortium name="EnsemblMetazoa"/>
        </authorList>
    </citation>
    <scope>IDENTIFICATION</scope>
    <source>
        <strain evidence="6">DF5081</strain>
    </source>
</reference>
<protein>
    <submittedName>
        <fullName evidence="6">UBX domain-containing protein</fullName>
    </submittedName>
</protein>
<accession>A0A8R1I9U8</accession>
<dbReference type="GO" id="GO:0042006">
    <property type="term" value="P:masculinization of hermaphroditic germ-line"/>
    <property type="evidence" value="ECO:0007669"/>
    <property type="project" value="EnsemblMetazoa"/>
</dbReference>
<evidence type="ECO:0000256" key="3">
    <source>
        <dbReference type="ARBA" id="ARBA00023054"/>
    </source>
</evidence>
<dbReference type="PROSITE" id="PS00028">
    <property type="entry name" value="ZINC_FINGER_C2H2_1"/>
    <property type="match status" value="1"/>
</dbReference>
<dbReference type="PANTHER" id="PTHR46340">
    <property type="entry name" value="UBX DOMAIN-CONTAINING PROTEIN 1"/>
    <property type="match status" value="1"/>
</dbReference>
<dbReference type="Gene3D" id="1.10.8.10">
    <property type="entry name" value="DNA helicase RuvA subunit, C-terminal domain"/>
    <property type="match status" value="1"/>
</dbReference>
<dbReference type="GO" id="GO:0005634">
    <property type="term" value="C:nucleus"/>
    <property type="evidence" value="ECO:0007669"/>
    <property type="project" value="TreeGrafter"/>
</dbReference>
<evidence type="ECO:0000256" key="1">
    <source>
        <dbReference type="ARBA" id="ARBA00004496"/>
    </source>
</evidence>
<dbReference type="InterPro" id="IPR013087">
    <property type="entry name" value="Znf_C2H2_type"/>
</dbReference>
<comment type="subcellular location">
    <subcellularLocation>
        <location evidence="1">Cytoplasm</location>
    </subcellularLocation>
</comment>
<sequence length="306" mass="34103">MSVAQQLIDMGFPPEKAEAAAADGRSMDQALDWIQKDDSGTAQETGESSSDAPAVAAPQEGNKDAPAVVASYKCDDCGKILANDDAVMFHASKTKHENFSESTEGVKPLTAEEKAAKVIEIREKIKVHQEKKSKIEAEEAREKERKRRDDGKAMIALKEAARDRDIREAAQQRRREKSEDEIARQRVLEQIRLDKEARKAKASGQPVPEQKPVSVAPVQVAPPKDYSTTTLQFRLLDGQTVRQQFDVNEPLAMVRAWVEANHANGISFSLMTPFPRKVFSEDDMGTPLKALSKFLNFYFGVYSHIF</sequence>
<feature type="compositionally biased region" description="Polar residues" evidence="4">
    <location>
        <begin position="40"/>
        <end position="51"/>
    </location>
</feature>
<dbReference type="Proteomes" id="UP000005237">
    <property type="component" value="Unassembled WGS sequence"/>
</dbReference>
<feature type="compositionally biased region" description="Basic and acidic residues" evidence="4">
    <location>
        <begin position="133"/>
        <end position="152"/>
    </location>
</feature>
<feature type="domain" description="UBX" evidence="5">
    <location>
        <begin position="224"/>
        <end position="289"/>
    </location>
</feature>
<name>A0A8R1I9U8_CAEJA</name>
<dbReference type="SMART" id="SM00166">
    <property type="entry name" value="UBX"/>
    <property type="match status" value="1"/>
</dbReference>
<keyword evidence="2" id="KW-0963">Cytoplasm</keyword>
<dbReference type="InterPro" id="IPR029071">
    <property type="entry name" value="Ubiquitin-like_domsf"/>
</dbReference>
<dbReference type="Pfam" id="PF00789">
    <property type="entry name" value="UBX"/>
    <property type="match status" value="1"/>
</dbReference>
<keyword evidence="3" id="KW-0175">Coiled coil</keyword>
<evidence type="ECO:0000256" key="4">
    <source>
        <dbReference type="SAM" id="MobiDB-lite"/>
    </source>
</evidence>
<proteinExistence type="predicted"/>
<keyword evidence="7" id="KW-1185">Reference proteome</keyword>
<dbReference type="SUPFAM" id="SSF54236">
    <property type="entry name" value="Ubiquitin-like"/>
    <property type="match status" value="1"/>
</dbReference>
<dbReference type="Gene3D" id="3.10.20.90">
    <property type="entry name" value="Phosphatidylinositol 3-kinase Catalytic Subunit, Chain A, domain 1"/>
    <property type="match status" value="1"/>
</dbReference>
<dbReference type="EnsemblMetazoa" id="CJA19393.1">
    <property type="protein sequence ID" value="CJA19393.1"/>
    <property type="gene ID" value="WBGene00138597"/>
</dbReference>
<dbReference type="PROSITE" id="PS50033">
    <property type="entry name" value="UBX"/>
    <property type="match status" value="1"/>
</dbReference>
<feature type="compositionally biased region" description="Basic and acidic residues" evidence="4">
    <location>
        <begin position="159"/>
        <end position="181"/>
    </location>
</feature>
<dbReference type="InterPro" id="IPR009060">
    <property type="entry name" value="UBA-like_sf"/>
</dbReference>
<dbReference type="AlphaFoldDB" id="A0A8R1I9U8"/>
<feature type="region of interest" description="Disordered" evidence="4">
    <location>
        <begin position="133"/>
        <end position="181"/>
    </location>
</feature>
<dbReference type="GO" id="GO:0007283">
    <property type="term" value="P:spermatogenesis"/>
    <property type="evidence" value="ECO:0007669"/>
    <property type="project" value="EnsemblMetazoa"/>
</dbReference>
<dbReference type="SUPFAM" id="SSF46934">
    <property type="entry name" value="UBA-like"/>
    <property type="match status" value="1"/>
</dbReference>
<dbReference type="GO" id="GO:0036435">
    <property type="term" value="F:K48-linked polyubiquitin modification-dependent protein binding"/>
    <property type="evidence" value="ECO:0007669"/>
    <property type="project" value="EnsemblMetazoa"/>
</dbReference>
<dbReference type="GO" id="GO:0032435">
    <property type="term" value="P:negative regulation of proteasomal ubiquitin-dependent protein catabolic process"/>
    <property type="evidence" value="ECO:0007669"/>
    <property type="project" value="TreeGrafter"/>
</dbReference>
<evidence type="ECO:0000313" key="7">
    <source>
        <dbReference type="Proteomes" id="UP000005237"/>
    </source>
</evidence>
<dbReference type="PANTHER" id="PTHR46340:SF1">
    <property type="entry name" value="UBX DOMAIN-CONTAINING PROTEIN 1"/>
    <property type="match status" value="1"/>
</dbReference>
<dbReference type="GO" id="GO:1903094">
    <property type="term" value="P:negative regulation of protein K48-linked deubiquitination"/>
    <property type="evidence" value="ECO:0007669"/>
    <property type="project" value="TreeGrafter"/>
</dbReference>
<dbReference type="GO" id="GO:0045732">
    <property type="term" value="P:positive regulation of protein catabolic process"/>
    <property type="evidence" value="ECO:0007669"/>
    <property type="project" value="EnsemblMetazoa"/>
</dbReference>
<evidence type="ECO:0000313" key="6">
    <source>
        <dbReference type="EnsemblMetazoa" id="CJA19393.1"/>
    </source>
</evidence>
<reference evidence="7" key="1">
    <citation type="submission" date="2010-08" db="EMBL/GenBank/DDBJ databases">
        <authorList>
            <consortium name="Caenorhabditis japonica Sequencing Consortium"/>
            <person name="Wilson R.K."/>
        </authorList>
    </citation>
    <scope>NUCLEOTIDE SEQUENCE [LARGE SCALE GENOMIC DNA]</scope>
    <source>
        <strain evidence="7">DF5081</strain>
    </source>
</reference>
<feature type="region of interest" description="Disordered" evidence="4">
    <location>
        <begin position="1"/>
        <end position="66"/>
    </location>
</feature>
<dbReference type="GO" id="GO:0031397">
    <property type="term" value="P:negative regulation of protein ubiquitination"/>
    <property type="evidence" value="ECO:0007669"/>
    <property type="project" value="TreeGrafter"/>
</dbReference>
<evidence type="ECO:0000259" key="5">
    <source>
        <dbReference type="PROSITE" id="PS50033"/>
    </source>
</evidence>
<evidence type="ECO:0000256" key="2">
    <source>
        <dbReference type="ARBA" id="ARBA00022490"/>
    </source>
</evidence>
<dbReference type="GO" id="GO:0048471">
    <property type="term" value="C:perinuclear region of cytoplasm"/>
    <property type="evidence" value="ECO:0007669"/>
    <property type="project" value="EnsemblMetazoa"/>
</dbReference>
<dbReference type="InterPro" id="IPR001012">
    <property type="entry name" value="UBX_dom"/>
</dbReference>
<organism evidence="6 7">
    <name type="scientific">Caenorhabditis japonica</name>
    <dbReference type="NCBI Taxonomy" id="281687"/>
    <lineage>
        <taxon>Eukaryota</taxon>
        <taxon>Metazoa</taxon>
        <taxon>Ecdysozoa</taxon>
        <taxon>Nematoda</taxon>
        <taxon>Chromadorea</taxon>
        <taxon>Rhabditida</taxon>
        <taxon>Rhabditina</taxon>
        <taxon>Rhabditomorpha</taxon>
        <taxon>Rhabditoidea</taxon>
        <taxon>Rhabditidae</taxon>
        <taxon>Peloderinae</taxon>
        <taxon>Caenorhabditis</taxon>
    </lineage>
</organism>